<gene>
    <name evidence="3" type="ORF">CDQ92_07660</name>
</gene>
<dbReference type="GO" id="GO:0000160">
    <property type="term" value="P:phosphorelay signal transduction system"/>
    <property type="evidence" value="ECO:0007669"/>
    <property type="project" value="InterPro"/>
</dbReference>
<dbReference type="Proteomes" id="UP000197361">
    <property type="component" value="Unassembled WGS sequence"/>
</dbReference>
<proteinExistence type="predicted"/>
<dbReference type="InterPro" id="IPR001789">
    <property type="entry name" value="Sig_transdc_resp-reg_receiver"/>
</dbReference>
<evidence type="ECO:0000256" key="1">
    <source>
        <dbReference type="PROSITE-ProRule" id="PRU00169"/>
    </source>
</evidence>
<accession>A0A246JVL0</accession>
<evidence type="ECO:0000313" key="3">
    <source>
        <dbReference type="EMBL" id="OWQ96966.1"/>
    </source>
</evidence>
<evidence type="ECO:0000259" key="2">
    <source>
        <dbReference type="PROSITE" id="PS50110"/>
    </source>
</evidence>
<dbReference type="AlphaFoldDB" id="A0A246JVL0"/>
<sequence>MEADRVDRTIADRAMALAAPALSLERAAIASGPGFRPTHRRDEKMSKQVLIVEDDAFIALLLEEFVDILGHQTAAIVDRVGAALERIALGGIDVAVVDVHLANGEMADAIAMALADRAIPFLVATGGFVGEAGPAWRGRPVLAKPFNLEDLRSGLAPLLERTAREPEAPVNHS</sequence>
<dbReference type="Gene3D" id="3.40.50.2300">
    <property type="match status" value="1"/>
</dbReference>
<comment type="caution">
    <text evidence="3">The sequence shown here is derived from an EMBL/GenBank/DDBJ whole genome shotgun (WGS) entry which is preliminary data.</text>
</comment>
<reference evidence="3 4" key="1">
    <citation type="journal article" date="2010" name="Int. J. Syst. Evol. Microbiol.">
        <title>Sphingopyxis bauzanensis sp. nov., a psychrophilic bacterium isolated from soil.</title>
        <authorList>
            <person name="Zhang D.C."/>
            <person name="Liu H.C."/>
            <person name="Xin Y.H."/>
            <person name="Zhou Y.G."/>
            <person name="Schinner F."/>
            <person name="Margesin R."/>
        </authorList>
    </citation>
    <scope>NUCLEOTIDE SEQUENCE [LARGE SCALE GENOMIC DNA]</scope>
    <source>
        <strain evidence="3 4">DSM 22271</strain>
    </source>
</reference>
<evidence type="ECO:0000313" key="4">
    <source>
        <dbReference type="Proteomes" id="UP000197361"/>
    </source>
</evidence>
<keyword evidence="4" id="KW-1185">Reference proteome</keyword>
<dbReference type="PROSITE" id="PS50110">
    <property type="entry name" value="RESPONSE_REGULATORY"/>
    <property type="match status" value="1"/>
</dbReference>
<dbReference type="SUPFAM" id="SSF52172">
    <property type="entry name" value="CheY-like"/>
    <property type="match status" value="1"/>
</dbReference>
<feature type="modified residue" description="4-aspartylphosphate" evidence="1">
    <location>
        <position position="98"/>
    </location>
</feature>
<organism evidence="3 4">
    <name type="scientific">Sphingopyxis bauzanensis</name>
    <dbReference type="NCBI Taxonomy" id="651663"/>
    <lineage>
        <taxon>Bacteria</taxon>
        <taxon>Pseudomonadati</taxon>
        <taxon>Pseudomonadota</taxon>
        <taxon>Alphaproteobacteria</taxon>
        <taxon>Sphingomonadales</taxon>
        <taxon>Sphingomonadaceae</taxon>
        <taxon>Sphingopyxis</taxon>
    </lineage>
</organism>
<name>A0A246JVL0_9SPHN</name>
<feature type="domain" description="Response regulatory" evidence="2">
    <location>
        <begin position="48"/>
        <end position="159"/>
    </location>
</feature>
<dbReference type="InterPro" id="IPR011006">
    <property type="entry name" value="CheY-like_superfamily"/>
</dbReference>
<protein>
    <recommendedName>
        <fullName evidence="2">Response regulatory domain-containing protein</fullName>
    </recommendedName>
</protein>
<dbReference type="EMBL" id="NISK01000002">
    <property type="protein sequence ID" value="OWQ96966.1"/>
    <property type="molecule type" value="Genomic_DNA"/>
</dbReference>
<keyword evidence="1" id="KW-0597">Phosphoprotein</keyword>